<keyword evidence="4" id="KW-0460">Magnesium</keyword>
<evidence type="ECO:0000313" key="7">
    <source>
        <dbReference type="Proteomes" id="UP000631034"/>
    </source>
</evidence>
<dbReference type="NCBIfam" id="TIGR03473">
    <property type="entry name" value="HpnK"/>
    <property type="match status" value="1"/>
</dbReference>
<evidence type="ECO:0000256" key="1">
    <source>
        <dbReference type="ARBA" id="ARBA00001946"/>
    </source>
</evidence>
<evidence type="ECO:0000313" key="6">
    <source>
        <dbReference type="EMBL" id="MBE1237614.1"/>
    </source>
</evidence>
<dbReference type="RefSeq" id="WP_192534628.1">
    <property type="nucleotide sequence ID" value="NZ_JACZHT010000006.1"/>
</dbReference>
<protein>
    <submittedName>
        <fullName evidence="6">Hopanoid biosynthesis-associated protein HpnK</fullName>
    </submittedName>
</protein>
<dbReference type="PANTHER" id="PTHR31609">
    <property type="entry name" value="YDJC DEACETYLASE FAMILY MEMBER"/>
    <property type="match status" value="1"/>
</dbReference>
<accession>A0A8J6YPE3</accession>
<dbReference type="GO" id="GO:0019213">
    <property type="term" value="F:deacetylase activity"/>
    <property type="evidence" value="ECO:0007669"/>
    <property type="project" value="TreeGrafter"/>
</dbReference>
<name>A0A8J6YPE3_9PROT</name>
<dbReference type="InterPro" id="IPR017836">
    <property type="entry name" value="Hopanoid_biosynth-assoc_HpnK"/>
</dbReference>
<comment type="caution">
    <text evidence="6">The sequence shown here is derived from an EMBL/GenBank/DDBJ whole genome shotgun (WGS) entry which is preliminary data.</text>
</comment>
<gene>
    <name evidence="6" type="primary">hpnK</name>
    <name evidence="6" type="ORF">IHV25_08135</name>
</gene>
<keyword evidence="7" id="KW-1185">Reference proteome</keyword>
<dbReference type="GO" id="GO:0046872">
    <property type="term" value="F:metal ion binding"/>
    <property type="evidence" value="ECO:0007669"/>
    <property type="project" value="UniProtKB-KW"/>
</dbReference>
<organism evidence="6 7">
    <name type="scientific">Phaeovibrio sulfidiphilus</name>
    <dbReference type="NCBI Taxonomy" id="1220600"/>
    <lineage>
        <taxon>Bacteria</taxon>
        <taxon>Pseudomonadati</taxon>
        <taxon>Pseudomonadota</taxon>
        <taxon>Alphaproteobacteria</taxon>
        <taxon>Rhodospirillales</taxon>
        <taxon>Rhodospirillaceae</taxon>
        <taxon>Phaeovibrio</taxon>
    </lineage>
</organism>
<dbReference type="EMBL" id="JACZHT010000006">
    <property type="protein sequence ID" value="MBE1237614.1"/>
    <property type="molecule type" value="Genomic_DNA"/>
</dbReference>
<dbReference type="Proteomes" id="UP000631034">
    <property type="component" value="Unassembled WGS sequence"/>
</dbReference>
<evidence type="ECO:0000256" key="2">
    <source>
        <dbReference type="ARBA" id="ARBA00022723"/>
    </source>
</evidence>
<dbReference type="SUPFAM" id="SSF88713">
    <property type="entry name" value="Glycoside hydrolase/deacetylase"/>
    <property type="match status" value="1"/>
</dbReference>
<evidence type="ECO:0000256" key="4">
    <source>
        <dbReference type="ARBA" id="ARBA00022842"/>
    </source>
</evidence>
<sequence>MVINRTGSGAGERSSPSRTLIVCADDFGLDEAVNEAVEAAFRDGFLTCASLMVGEGACADAVARARRLPGLGVGLHVAVTSGRPVLPAGRIPDLVGPDGRFDGNLARAGIRYFFLPRVRRQLADEIRAQFEAFRATGLPLDHVNVHQHYHLHPTVASLILAIGREYGLRAMRVPDEPVDVLRAVAPSETIRAPLYRFWIHMLRARLRRAGLVVNDSLLGLHWTGAMTPERVRALLENLPAGVSELYFHPSVRRTPVLESAAPGYQYVAEYEALMNEDNRACLARQSVTLATWSDLAGDPS</sequence>
<reference evidence="6" key="1">
    <citation type="submission" date="2020-10" db="EMBL/GenBank/DDBJ databases">
        <title>Genome sequence of the unusual species of purple photosynthetic bacteria, Phaeovibrio sulfidiphilus DSM 23193, type strain.</title>
        <authorList>
            <person name="Kyndt J.A."/>
            <person name="Meyer T.E."/>
        </authorList>
    </citation>
    <scope>NUCLEOTIDE SEQUENCE</scope>
    <source>
        <strain evidence="6">DSM 23193</strain>
    </source>
</reference>
<dbReference type="CDD" id="cd10804">
    <property type="entry name" value="YdjC_HpnK_like"/>
    <property type="match status" value="1"/>
</dbReference>
<dbReference type="PANTHER" id="PTHR31609:SF1">
    <property type="entry name" value="CARBOHYDRATE DEACETYLASE"/>
    <property type="match status" value="1"/>
</dbReference>
<keyword evidence="3" id="KW-0378">Hydrolase</keyword>
<dbReference type="InterPro" id="IPR011330">
    <property type="entry name" value="Glyco_hydro/deAcase_b/a-brl"/>
</dbReference>
<dbReference type="AlphaFoldDB" id="A0A8J6YPE3"/>
<evidence type="ECO:0000256" key="5">
    <source>
        <dbReference type="ARBA" id="ARBA00023277"/>
    </source>
</evidence>
<keyword evidence="2" id="KW-0479">Metal-binding</keyword>
<evidence type="ECO:0000256" key="3">
    <source>
        <dbReference type="ARBA" id="ARBA00022801"/>
    </source>
</evidence>
<dbReference type="GO" id="GO:0016787">
    <property type="term" value="F:hydrolase activity"/>
    <property type="evidence" value="ECO:0007669"/>
    <property type="project" value="UniProtKB-KW"/>
</dbReference>
<proteinExistence type="predicted"/>
<dbReference type="GO" id="GO:0005975">
    <property type="term" value="P:carbohydrate metabolic process"/>
    <property type="evidence" value="ECO:0007669"/>
    <property type="project" value="InterPro"/>
</dbReference>
<comment type="cofactor">
    <cofactor evidence="1">
        <name>Mg(2+)</name>
        <dbReference type="ChEBI" id="CHEBI:18420"/>
    </cofactor>
</comment>
<dbReference type="InterPro" id="IPR006879">
    <property type="entry name" value="YdjC-like"/>
</dbReference>
<dbReference type="Pfam" id="PF04794">
    <property type="entry name" value="YdjC"/>
    <property type="match status" value="1"/>
</dbReference>
<dbReference type="Gene3D" id="3.20.20.370">
    <property type="entry name" value="Glycoside hydrolase/deacetylase"/>
    <property type="match status" value="1"/>
</dbReference>
<keyword evidence="5" id="KW-0119">Carbohydrate metabolism</keyword>